<feature type="compositionally biased region" description="Polar residues" evidence="16">
    <location>
        <begin position="614"/>
        <end position="625"/>
    </location>
</feature>
<dbReference type="Gene3D" id="1.10.510.10">
    <property type="entry name" value="Transferase(Phosphotransferase) domain 1"/>
    <property type="match status" value="1"/>
</dbReference>
<dbReference type="GO" id="GO:0051321">
    <property type="term" value="P:meiotic cell cycle"/>
    <property type="evidence" value="ECO:0007669"/>
    <property type="project" value="TreeGrafter"/>
</dbReference>
<evidence type="ECO:0000256" key="6">
    <source>
        <dbReference type="ARBA" id="ARBA00022741"/>
    </source>
</evidence>
<feature type="region of interest" description="Disordered" evidence="16">
    <location>
        <begin position="575"/>
        <end position="688"/>
    </location>
</feature>
<keyword evidence="11" id="KW-0472">Membrane</keyword>
<evidence type="ECO:0000256" key="16">
    <source>
        <dbReference type="SAM" id="MobiDB-lite"/>
    </source>
</evidence>
<organism evidence="19 20">
    <name type="scientific">Chelonia mydas</name>
    <name type="common">Green sea-turtle</name>
    <name type="synonym">Chelonia agassizi</name>
    <dbReference type="NCBI Taxonomy" id="8469"/>
    <lineage>
        <taxon>Eukaryota</taxon>
        <taxon>Metazoa</taxon>
        <taxon>Chordata</taxon>
        <taxon>Craniata</taxon>
        <taxon>Vertebrata</taxon>
        <taxon>Euteleostomi</taxon>
        <taxon>Archelosauria</taxon>
        <taxon>Testudinata</taxon>
        <taxon>Testudines</taxon>
        <taxon>Cryptodira</taxon>
        <taxon>Durocryptodira</taxon>
        <taxon>Americhelydia</taxon>
        <taxon>Chelonioidea</taxon>
        <taxon>Cheloniidae</taxon>
        <taxon>Chelonia</taxon>
    </lineage>
</organism>
<evidence type="ECO:0000256" key="11">
    <source>
        <dbReference type="ARBA" id="ARBA00023136"/>
    </source>
</evidence>
<evidence type="ECO:0000256" key="7">
    <source>
        <dbReference type="ARBA" id="ARBA00022777"/>
    </source>
</evidence>
<name>M7AZ18_CHEMY</name>
<evidence type="ECO:0000256" key="8">
    <source>
        <dbReference type="ARBA" id="ARBA00022840"/>
    </source>
</evidence>
<dbReference type="GO" id="GO:0000139">
    <property type="term" value="C:Golgi membrane"/>
    <property type="evidence" value="ECO:0007669"/>
    <property type="project" value="UniProtKB-SubCell"/>
</dbReference>
<dbReference type="GO" id="GO:0004674">
    <property type="term" value="F:protein serine/threonine kinase activity"/>
    <property type="evidence" value="ECO:0007669"/>
    <property type="project" value="UniProtKB-KW"/>
</dbReference>
<evidence type="ECO:0000259" key="18">
    <source>
        <dbReference type="PROSITE" id="PS50011"/>
    </source>
</evidence>
<dbReference type="InterPro" id="IPR050339">
    <property type="entry name" value="CC_SR_Kinase"/>
</dbReference>
<protein>
    <recommendedName>
        <fullName evidence="2">non-specific serine/threonine protein kinase</fullName>
        <ecNumber evidence="2">2.7.11.1</ecNumber>
    </recommendedName>
</protein>
<evidence type="ECO:0000256" key="3">
    <source>
        <dbReference type="ARBA" id="ARBA00022527"/>
    </source>
</evidence>
<keyword evidence="17" id="KW-0732">Signal</keyword>
<gene>
    <name evidence="19" type="ORF">UY3_17877</name>
</gene>
<dbReference type="GO" id="GO:0005634">
    <property type="term" value="C:nucleus"/>
    <property type="evidence" value="ECO:0007669"/>
    <property type="project" value="TreeGrafter"/>
</dbReference>
<proteinExistence type="inferred from homology"/>
<dbReference type="InterPro" id="IPR011009">
    <property type="entry name" value="Kinase-like_dom_sf"/>
</dbReference>
<dbReference type="GO" id="GO:0046872">
    <property type="term" value="F:metal ion binding"/>
    <property type="evidence" value="ECO:0007669"/>
    <property type="project" value="UniProtKB-KW"/>
</dbReference>
<evidence type="ECO:0000256" key="1">
    <source>
        <dbReference type="ARBA" id="ARBA00004395"/>
    </source>
</evidence>
<dbReference type="CDD" id="cd14050">
    <property type="entry name" value="PKc_Myt1"/>
    <property type="match status" value="1"/>
</dbReference>
<comment type="similarity">
    <text evidence="13">Belongs to the protein kinase superfamily. Ser/Thr protein kinase family. GCN2 subfamily.</text>
</comment>
<sequence>MGLGTLPAGLLLLLCLARGSLQGGPHTGYGPQGLQPGPGAQNGFGVATGVRVKPGKAGYGVPAGYGAGLGGHPQGAKQKPGYFHAALPLGGYPGIGGGYLVNGAQPGYGNGYGGGGNSHPGAGLQSGYGNGLGQPPYNGQPQQAMPTGLGGDYGGGKYGNGNGRGYANGGDLQALAAGGYGPLTVGQAPGGYGLTPAAYGGKEAKYGLNGFLGNGYRGKNWGRHVYQWGVNLRDGGQVRSKEDGRLYAVKRSVEPFRGAGDRQRKLAEVRKQERVGRHPNCVSFVRAWEERGQLYIQTELCPASLLQHCEGRGTLPEGQVRACLWDLLQALRHLHACGLLHMDVKPANVFLTERHVCKLGDFGLVLELDRGDLSDAQEGDPRYMAPELLRGEYSEAADVFSLGMTILEIACNMELPNGGEGWQQLRQGYLPPEFTAGLSSELRALLAAMLEPDPRLRPSVETLLNSSIMRKTEKWRKLTLLVQDGLLRAASLCQGVGSFVRWLWAALCLPARWLSSWRCSVPVTPPCSPLLATLLDSSFSWDEEEEEEEDGSLGEDVFEVSGVCGRHNRTCPGELLLQDKPLSSPTLGLRPSMGSTSTPRHPSPPETGSRRTRSSALQGSPNMSRISPDSPPSSPGSPNGGSLRRTLAFEEEEDEPREESAPQGAGQHCSFEPRNLLSMFEDATAEQK</sequence>
<dbReference type="EMBL" id="KB594548">
    <property type="protein sequence ID" value="EMP25053.1"/>
    <property type="molecule type" value="Genomic_DNA"/>
</dbReference>
<dbReference type="InterPro" id="IPR008271">
    <property type="entry name" value="Ser/Thr_kinase_AS"/>
</dbReference>
<keyword evidence="6" id="KW-0547">Nucleotide-binding</keyword>
<evidence type="ECO:0000313" key="19">
    <source>
        <dbReference type="EMBL" id="EMP25053.1"/>
    </source>
</evidence>
<accession>M7AZ18</accession>
<comment type="catalytic activity">
    <reaction evidence="14">
        <text>L-threonyl-[protein] + ATP = O-phospho-L-threonyl-[protein] + ADP + H(+)</text>
        <dbReference type="Rhea" id="RHEA:46608"/>
        <dbReference type="Rhea" id="RHEA-COMP:11060"/>
        <dbReference type="Rhea" id="RHEA-COMP:11605"/>
        <dbReference type="ChEBI" id="CHEBI:15378"/>
        <dbReference type="ChEBI" id="CHEBI:30013"/>
        <dbReference type="ChEBI" id="CHEBI:30616"/>
        <dbReference type="ChEBI" id="CHEBI:61977"/>
        <dbReference type="ChEBI" id="CHEBI:456216"/>
        <dbReference type="EC" id="2.7.11.1"/>
    </reaction>
</comment>
<dbReference type="Pfam" id="PF00069">
    <property type="entry name" value="Pkinase"/>
    <property type="match status" value="1"/>
</dbReference>
<keyword evidence="7 19" id="KW-0418">Kinase</keyword>
<dbReference type="GO" id="GO:0110031">
    <property type="term" value="P:negative regulation of G2/MI transition of meiotic cell cycle"/>
    <property type="evidence" value="ECO:0007669"/>
    <property type="project" value="TreeGrafter"/>
</dbReference>
<evidence type="ECO:0000256" key="15">
    <source>
        <dbReference type="ARBA" id="ARBA00048679"/>
    </source>
</evidence>
<dbReference type="STRING" id="8469.M7AZ18"/>
<evidence type="ECO:0000256" key="10">
    <source>
        <dbReference type="ARBA" id="ARBA00023034"/>
    </source>
</evidence>
<dbReference type="PROSITE" id="PS00108">
    <property type="entry name" value="PROTEIN_KINASE_ST"/>
    <property type="match status" value="1"/>
</dbReference>
<dbReference type="FunFam" id="1.10.510.10:FF:000315">
    <property type="entry name" value="membrane-associated tyrosine- and threonine-specific cdc2-inhibitory kinase"/>
    <property type="match status" value="1"/>
</dbReference>
<evidence type="ECO:0000256" key="2">
    <source>
        <dbReference type="ARBA" id="ARBA00012513"/>
    </source>
</evidence>
<dbReference type="GO" id="GO:0005524">
    <property type="term" value="F:ATP binding"/>
    <property type="evidence" value="ECO:0007669"/>
    <property type="project" value="UniProtKB-KW"/>
</dbReference>
<feature type="chain" id="PRO_5004079735" description="non-specific serine/threonine protein kinase" evidence="17">
    <location>
        <begin position="23"/>
        <end position="688"/>
    </location>
</feature>
<keyword evidence="5" id="KW-0479">Metal-binding</keyword>
<feature type="domain" description="Protein kinase" evidence="18">
    <location>
        <begin position="206"/>
        <end position="469"/>
    </location>
</feature>
<dbReference type="Gene3D" id="3.30.200.20">
    <property type="entry name" value="Phosphorylase Kinase, domain 1"/>
    <property type="match status" value="1"/>
</dbReference>
<evidence type="ECO:0000313" key="20">
    <source>
        <dbReference type="Proteomes" id="UP000031443"/>
    </source>
</evidence>
<evidence type="ECO:0000256" key="4">
    <source>
        <dbReference type="ARBA" id="ARBA00022679"/>
    </source>
</evidence>
<evidence type="ECO:0000256" key="12">
    <source>
        <dbReference type="ARBA" id="ARBA00023306"/>
    </source>
</evidence>
<keyword evidence="12" id="KW-0131">Cell cycle</keyword>
<keyword evidence="4" id="KW-0808">Transferase</keyword>
<evidence type="ECO:0000256" key="13">
    <source>
        <dbReference type="ARBA" id="ARBA00037982"/>
    </source>
</evidence>
<reference evidence="20" key="1">
    <citation type="journal article" date="2013" name="Nat. Genet.">
        <title>The draft genomes of soft-shell turtle and green sea turtle yield insights into the development and evolution of the turtle-specific body plan.</title>
        <authorList>
            <person name="Wang Z."/>
            <person name="Pascual-Anaya J."/>
            <person name="Zadissa A."/>
            <person name="Li W."/>
            <person name="Niimura Y."/>
            <person name="Huang Z."/>
            <person name="Li C."/>
            <person name="White S."/>
            <person name="Xiong Z."/>
            <person name="Fang D."/>
            <person name="Wang B."/>
            <person name="Ming Y."/>
            <person name="Chen Y."/>
            <person name="Zheng Y."/>
            <person name="Kuraku S."/>
            <person name="Pignatelli M."/>
            <person name="Herrero J."/>
            <person name="Beal K."/>
            <person name="Nozawa M."/>
            <person name="Li Q."/>
            <person name="Wang J."/>
            <person name="Zhang H."/>
            <person name="Yu L."/>
            <person name="Shigenobu S."/>
            <person name="Wang J."/>
            <person name="Liu J."/>
            <person name="Flicek P."/>
            <person name="Searle S."/>
            <person name="Wang J."/>
            <person name="Kuratani S."/>
            <person name="Yin Y."/>
            <person name="Aken B."/>
            <person name="Zhang G."/>
            <person name="Irie N."/>
        </authorList>
    </citation>
    <scope>NUCLEOTIDE SEQUENCE [LARGE SCALE GENOMIC DNA]</scope>
</reference>
<dbReference type="PANTHER" id="PTHR11042">
    <property type="entry name" value="EUKARYOTIC TRANSLATION INITIATION FACTOR 2-ALPHA KINASE EIF2-ALPHA KINASE -RELATED"/>
    <property type="match status" value="1"/>
</dbReference>
<dbReference type="PROSITE" id="PS50011">
    <property type="entry name" value="PROTEIN_KINASE_DOM"/>
    <property type="match status" value="1"/>
</dbReference>
<keyword evidence="3" id="KW-0723">Serine/threonine-protein kinase</keyword>
<evidence type="ECO:0000256" key="14">
    <source>
        <dbReference type="ARBA" id="ARBA00047899"/>
    </source>
</evidence>
<comment type="subcellular location">
    <subcellularLocation>
        <location evidence="1">Golgi apparatus membrane</location>
        <topology evidence="1">Peripheral membrane protein</topology>
    </subcellularLocation>
</comment>
<keyword evidence="8" id="KW-0067">ATP-binding</keyword>
<dbReference type="AlphaFoldDB" id="M7AZ18"/>
<dbReference type="SMART" id="SM00220">
    <property type="entry name" value="S_TKc"/>
    <property type="match status" value="1"/>
</dbReference>
<dbReference type="Proteomes" id="UP000031443">
    <property type="component" value="Unassembled WGS sequence"/>
</dbReference>
<comment type="catalytic activity">
    <reaction evidence="15">
        <text>L-seryl-[protein] + ATP = O-phospho-L-seryl-[protein] + ADP + H(+)</text>
        <dbReference type="Rhea" id="RHEA:17989"/>
        <dbReference type="Rhea" id="RHEA-COMP:9863"/>
        <dbReference type="Rhea" id="RHEA-COMP:11604"/>
        <dbReference type="ChEBI" id="CHEBI:15378"/>
        <dbReference type="ChEBI" id="CHEBI:29999"/>
        <dbReference type="ChEBI" id="CHEBI:30616"/>
        <dbReference type="ChEBI" id="CHEBI:83421"/>
        <dbReference type="ChEBI" id="CHEBI:456216"/>
        <dbReference type="EC" id="2.7.11.1"/>
    </reaction>
</comment>
<keyword evidence="9" id="KW-0460">Magnesium</keyword>
<evidence type="ECO:0000256" key="9">
    <source>
        <dbReference type="ARBA" id="ARBA00022842"/>
    </source>
</evidence>
<dbReference type="PANTHER" id="PTHR11042:SF183">
    <property type="entry name" value="MEMBRANE-ASSOCIATED TYROSINE- AND THREONINE-SPECIFIC CDC2-INHIBITORY KINASE"/>
    <property type="match status" value="1"/>
</dbReference>
<dbReference type="InterPro" id="IPR000719">
    <property type="entry name" value="Prot_kinase_dom"/>
</dbReference>
<dbReference type="SUPFAM" id="SSF56112">
    <property type="entry name" value="Protein kinase-like (PK-like)"/>
    <property type="match status" value="1"/>
</dbReference>
<evidence type="ECO:0000256" key="17">
    <source>
        <dbReference type="SAM" id="SignalP"/>
    </source>
</evidence>
<dbReference type="EC" id="2.7.11.1" evidence="2"/>
<keyword evidence="20" id="KW-1185">Reference proteome</keyword>
<keyword evidence="10" id="KW-0333">Golgi apparatus</keyword>
<evidence type="ECO:0000256" key="5">
    <source>
        <dbReference type="ARBA" id="ARBA00022723"/>
    </source>
</evidence>
<feature type="signal peptide" evidence="17">
    <location>
        <begin position="1"/>
        <end position="22"/>
    </location>
</feature>